<proteinExistence type="predicted"/>
<sequence>MEKVSLQYTAGFVDGEGCIRIDKSYPKKRSIHYKLQIIVVNTNLEILTLFKEQFGGHLYRRIHKGREAYYWSMYCQDAEEFVKVILPFLVIKKPQAELALQFQESKKMGKPTPSRPLDQDELDLREAYYQQMKELNARKPVETTKECLTETMV</sequence>
<evidence type="ECO:0000313" key="2">
    <source>
        <dbReference type="EMBL" id="QJA63997.1"/>
    </source>
</evidence>
<dbReference type="Pfam" id="PF00961">
    <property type="entry name" value="LAGLIDADG_1"/>
    <property type="match status" value="1"/>
</dbReference>
<accession>A0A6M3J479</accession>
<dbReference type="AlphaFoldDB" id="A0A6M3J479"/>
<feature type="domain" description="Homing endonuclease LAGLIDADG" evidence="1">
    <location>
        <begin position="10"/>
        <end position="90"/>
    </location>
</feature>
<dbReference type="InterPro" id="IPR027434">
    <property type="entry name" value="Homing_endonucl"/>
</dbReference>
<organism evidence="2">
    <name type="scientific">viral metagenome</name>
    <dbReference type="NCBI Taxonomy" id="1070528"/>
    <lineage>
        <taxon>unclassified sequences</taxon>
        <taxon>metagenomes</taxon>
        <taxon>organismal metagenomes</taxon>
    </lineage>
</organism>
<dbReference type="SUPFAM" id="SSF55608">
    <property type="entry name" value="Homing endonucleases"/>
    <property type="match status" value="1"/>
</dbReference>
<reference evidence="2" key="1">
    <citation type="submission" date="2020-03" db="EMBL/GenBank/DDBJ databases">
        <title>The deep terrestrial virosphere.</title>
        <authorList>
            <person name="Holmfeldt K."/>
            <person name="Nilsson E."/>
            <person name="Simone D."/>
            <person name="Lopez-Fernandez M."/>
            <person name="Wu X."/>
            <person name="de Brujin I."/>
            <person name="Lundin D."/>
            <person name="Andersson A."/>
            <person name="Bertilsson S."/>
            <person name="Dopson M."/>
        </authorList>
    </citation>
    <scope>NUCLEOTIDE SEQUENCE</scope>
    <source>
        <strain evidence="2">MM415B00562</strain>
    </source>
</reference>
<keyword evidence="2" id="KW-0540">Nuclease</keyword>
<protein>
    <submittedName>
        <fullName evidence="2">Putative homing endonuclease</fullName>
    </submittedName>
</protein>
<gene>
    <name evidence="2" type="ORF">MM415B00562_0031</name>
</gene>
<dbReference type="GO" id="GO:0004519">
    <property type="term" value="F:endonuclease activity"/>
    <property type="evidence" value="ECO:0007669"/>
    <property type="project" value="UniProtKB-KW"/>
</dbReference>
<keyword evidence="2" id="KW-0378">Hydrolase</keyword>
<dbReference type="Gene3D" id="3.10.28.10">
    <property type="entry name" value="Homing endonucleases"/>
    <property type="match status" value="1"/>
</dbReference>
<name>A0A6M3J479_9ZZZZ</name>
<keyword evidence="2" id="KW-0255">Endonuclease</keyword>
<dbReference type="InterPro" id="IPR004860">
    <property type="entry name" value="LAGLIDADG_dom"/>
</dbReference>
<dbReference type="EMBL" id="MT141510">
    <property type="protein sequence ID" value="QJA63997.1"/>
    <property type="molecule type" value="Genomic_DNA"/>
</dbReference>
<evidence type="ECO:0000259" key="1">
    <source>
        <dbReference type="Pfam" id="PF00961"/>
    </source>
</evidence>